<dbReference type="SUPFAM" id="SSF143011">
    <property type="entry name" value="RelE-like"/>
    <property type="match status" value="1"/>
</dbReference>
<dbReference type="InterPro" id="IPR035093">
    <property type="entry name" value="RelE/ParE_toxin_dom_sf"/>
</dbReference>
<evidence type="ECO:0000313" key="13">
    <source>
        <dbReference type="EMBL" id="RHF83968.1"/>
    </source>
</evidence>
<comment type="similarity">
    <text evidence="1">Belongs to the YoeB family.</text>
</comment>
<dbReference type="AlphaFoldDB" id="A0A0M6WGG7"/>
<dbReference type="Proteomes" id="UP000286271">
    <property type="component" value="Unassembled WGS sequence"/>
</dbReference>
<dbReference type="EMBL" id="QRHP01000009">
    <property type="protein sequence ID" value="RHF83968.1"/>
    <property type="molecule type" value="Genomic_DNA"/>
</dbReference>
<evidence type="ECO:0000313" key="9">
    <source>
        <dbReference type="EMBL" id="CUN97676.1"/>
    </source>
</evidence>
<dbReference type="OrthoDB" id="9801102at2"/>
<reference evidence="16 17" key="3">
    <citation type="submission" date="2018-08" db="EMBL/GenBank/DDBJ databases">
        <title>A genome reference for cultivated species of the human gut microbiota.</title>
        <authorList>
            <person name="Zou Y."/>
            <person name="Xue W."/>
            <person name="Luo G."/>
        </authorList>
    </citation>
    <scope>NUCLEOTIDE SEQUENCE [LARGE SCALE GENOMIC DNA]</scope>
    <source>
        <strain evidence="10 18">AF28-15</strain>
        <strain evidence="13 17">AM23-23AC</strain>
        <strain evidence="12 19">AM27-11</strain>
        <strain evidence="11 16">AM32-8LB</strain>
    </source>
</reference>
<evidence type="ECO:0000256" key="3">
    <source>
        <dbReference type="ARBA" id="ARBA00022722"/>
    </source>
</evidence>
<dbReference type="STRING" id="360807.ERS852392_01835"/>
<reference evidence="14" key="2">
    <citation type="submission" date="2015-05" db="EMBL/GenBank/DDBJ databases">
        <authorList>
            <consortium name="Pathogen Informatics"/>
        </authorList>
    </citation>
    <scope>NUCLEOTIDE SEQUENCE [LARGE SCALE GENOMIC DNA]</scope>
    <source>
        <strain evidence="9 15">2789STDY5608835</strain>
        <strain evidence="14">L1-83</strain>
    </source>
</reference>
<keyword evidence="3" id="KW-0540">Nuclease</keyword>
<dbReference type="EMBL" id="QSKW01000009">
    <property type="protein sequence ID" value="RHE98393.1"/>
    <property type="molecule type" value="Genomic_DNA"/>
</dbReference>
<accession>A0A0M6WGG7</accession>
<dbReference type="Proteomes" id="UP000283701">
    <property type="component" value="Unassembled WGS sequence"/>
</dbReference>
<dbReference type="NCBIfam" id="TIGR02116">
    <property type="entry name" value="toxin_Txe_YoeB"/>
    <property type="match status" value="1"/>
</dbReference>
<evidence type="ECO:0000313" key="15">
    <source>
        <dbReference type="Proteomes" id="UP000095395"/>
    </source>
</evidence>
<evidence type="ECO:0000313" key="18">
    <source>
        <dbReference type="Proteomes" id="UP000283738"/>
    </source>
</evidence>
<dbReference type="RefSeq" id="WP_007882092.1">
    <property type="nucleotide sequence ID" value="NZ_CATYLF010000067.1"/>
</dbReference>
<dbReference type="GeneID" id="75163485"/>
<dbReference type="EMBL" id="QSIQ01000004">
    <property type="protein sequence ID" value="RHD05066.1"/>
    <property type="molecule type" value="Genomic_DNA"/>
</dbReference>
<keyword evidence="2" id="KW-1277">Toxin-antitoxin system</keyword>
<sequence length="86" mass="10428">MRLLWEDRAWSDYLYWQTQDKKTLKRINGLIKDIQRNSFEGIGKPEPLKENLSGLWSRRIDDTNRIVYYEKDDIIYIVSCKGHYDD</sequence>
<dbReference type="GO" id="GO:0016787">
    <property type="term" value="F:hydrolase activity"/>
    <property type="evidence" value="ECO:0007669"/>
    <property type="project" value="UniProtKB-KW"/>
</dbReference>
<evidence type="ECO:0000313" key="16">
    <source>
        <dbReference type="Proteomes" id="UP000266391"/>
    </source>
</evidence>
<proteinExistence type="inferred from homology"/>
<dbReference type="GO" id="GO:0006401">
    <property type="term" value="P:RNA catabolic process"/>
    <property type="evidence" value="ECO:0007669"/>
    <property type="project" value="InterPro"/>
</dbReference>
<gene>
    <name evidence="9" type="primary">yoeB</name>
    <name evidence="13" type="ORF">DW654_09525</name>
    <name evidence="12" type="ORF">DW707_07650</name>
    <name evidence="11" type="ORF">DW813_04415</name>
    <name evidence="10" type="ORF">DWY96_00270</name>
    <name evidence="9" type="ORF">ERS852392_01835</name>
    <name evidence="8" type="ORF">RIL183_14451</name>
</gene>
<name>A0A0M6WGG7_9FIRM</name>
<dbReference type="GO" id="GO:0004519">
    <property type="term" value="F:endonuclease activity"/>
    <property type="evidence" value="ECO:0007669"/>
    <property type="project" value="UniProtKB-KW"/>
</dbReference>
<evidence type="ECO:0000256" key="1">
    <source>
        <dbReference type="ARBA" id="ARBA00008172"/>
    </source>
</evidence>
<dbReference type="Proteomes" id="UP000283738">
    <property type="component" value="Unassembled WGS sequence"/>
</dbReference>
<evidence type="ECO:0000256" key="7">
    <source>
        <dbReference type="ARBA" id="ARBA00050056"/>
    </source>
</evidence>
<dbReference type="Gene3D" id="3.30.2310.20">
    <property type="entry name" value="RelE-like"/>
    <property type="match status" value="1"/>
</dbReference>
<evidence type="ECO:0000313" key="8">
    <source>
        <dbReference type="EMBL" id="CRL34303.1"/>
    </source>
</evidence>
<keyword evidence="14" id="KW-1185">Reference proteome</keyword>
<evidence type="ECO:0000256" key="2">
    <source>
        <dbReference type="ARBA" id="ARBA00022649"/>
    </source>
</evidence>
<dbReference type="EMBL" id="CVRS01000037">
    <property type="protein sequence ID" value="CRL34303.1"/>
    <property type="molecule type" value="Genomic_DNA"/>
</dbReference>
<evidence type="ECO:0000313" key="14">
    <source>
        <dbReference type="Proteomes" id="UP000049828"/>
    </source>
</evidence>
<evidence type="ECO:0000256" key="4">
    <source>
        <dbReference type="ARBA" id="ARBA00022759"/>
    </source>
</evidence>
<organism evidence="8 14">
    <name type="scientific">Roseburia inulinivorans</name>
    <dbReference type="NCBI Taxonomy" id="360807"/>
    <lineage>
        <taxon>Bacteria</taxon>
        <taxon>Bacillati</taxon>
        <taxon>Bacillota</taxon>
        <taxon>Clostridia</taxon>
        <taxon>Lachnospirales</taxon>
        <taxon>Lachnospiraceae</taxon>
        <taxon>Roseburia</taxon>
    </lineage>
</organism>
<reference evidence="8" key="1">
    <citation type="submission" date="2015-05" db="EMBL/GenBank/DDBJ databases">
        <authorList>
            <person name="Wang D.B."/>
            <person name="Wang M."/>
        </authorList>
    </citation>
    <scope>NUCLEOTIDE SEQUENCE [LARGE SCALE GENOMIC DNA]</scope>
    <source>
        <strain evidence="8">L1-83</strain>
    </source>
</reference>
<dbReference type="PANTHER" id="PTHR38039:SF1">
    <property type="entry name" value="TOXIN YOEB"/>
    <property type="match status" value="1"/>
</dbReference>
<keyword evidence="5 9" id="KW-0378">Hydrolase</keyword>
<evidence type="ECO:0000313" key="11">
    <source>
        <dbReference type="EMBL" id="RHD05066.1"/>
    </source>
</evidence>
<dbReference type="GO" id="GO:0045892">
    <property type="term" value="P:negative regulation of DNA-templated transcription"/>
    <property type="evidence" value="ECO:0007669"/>
    <property type="project" value="TreeGrafter"/>
</dbReference>
<dbReference type="Proteomes" id="UP000049828">
    <property type="component" value="Unassembled WGS sequence"/>
</dbReference>
<evidence type="ECO:0000313" key="17">
    <source>
        <dbReference type="Proteomes" id="UP000283701"/>
    </source>
</evidence>
<evidence type="ECO:0000313" key="10">
    <source>
        <dbReference type="EMBL" id="RGQ55786.1"/>
    </source>
</evidence>
<keyword evidence="4" id="KW-0255">Endonuclease</keyword>
<dbReference type="Proteomes" id="UP000095395">
    <property type="component" value="Unassembled WGS sequence"/>
</dbReference>
<dbReference type="Proteomes" id="UP000266391">
    <property type="component" value="Unassembled WGS sequence"/>
</dbReference>
<evidence type="ECO:0000256" key="5">
    <source>
        <dbReference type="ARBA" id="ARBA00022801"/>
    </source>
</evidence>
<dbReference type="EMBL" id="QRTF01000001">
    <property type="protein sequence ID" value="RGQ55786.1"/>
    <property type="molecule type" value="Genomic_DNA"/>
</dbReference>
<dbReference type="Pfam" id="PF06769">
    <property type="entry name" value="YoeB_toxin"/>
    <property type="match status" value="1"/>
</dbReference>
<dbReference type="InterPro" id="IPR009614">
    <property type="entry name" value="YoeB_toxin"/>
</dbReference>
<evidence type="ECO:0000313" key="19">
    <source>
        <dbReference type="Proteomes" id="UP000286271"/>
    </source>
</evidence>
<dbReference type="EMBL" id="CYYR01000011">
    <property type="protein sequence ID" value="CUN97676.1"/>
    <property type="molecule type" value="Genomic_DNA"/>
</dbReference>
<evidence type="ECO:0000313" key="12">
    <source>
        <dbReference type="EMBL" id="RHE98393.1"/>
    </source>
</evidence>
<dbReference type="PANTHER" id="PTHR38039">
    <property type="entry name" value="TOXIN YOEB"/>
    <property type="match status" value="1"/>
</dbReference>
<evidence type="ECO:0000256" key="6">
    <source>
        <dbReference type="ARBA" id="ARBA00030388"/>
    </source>
</evidence>
<protein>
    <recommendedName>
        <fullName evidence="7">Endoribonuclease YoeB</fullName>
    </recommendedName>
    <alternativeName>
        <fullName evidence="6">Putative mRNA interferase YoeB</fullName>
    </alternativeName>
</protein>